<dbReference type="Proteomes" id="UP000046392">
    <property type="component" value="Unplaced"/>
</dbReference>
<evidence type="ECO:0000256" key="2">
    <source>
        <dbReference type="ARBA" id="ARBA00022692"/>
    </source>
</evidence>
<dbReference type="WBParaSite" id="SPAL_0001386450.1">
    <property type="protein sequence ID" value="SPAL_0001386450.1"/>
    <property type="gene ID" value="SPAL_0001386450"/>
</dbReference>
<protein>
    <submittedName>
        <fullName evidence="8">G_PROTEIN_RECEP_F1_2 domain-containing protein</fullName>
    </submittedName>
</protein>
<dbReference type="SUPFAM" id="SSF81321">
    <property type="entry name" value="Family A G protein-coupled receptor-like"/>
    <property type="match status" value="1"/>
</dbReference>
<evidence type="ECO:0000256" key="4">
    <source>
        <dbReference type="ARBA" id="ARBA00023136"/>
    </source>
</evidence>
<evidence type="ECO:0000313" key="7">
    <source>
        <dbReference type="Proteomes" id="UP000046392"/>
    </source>
</evidence>
<evidence type="ECO:0000313" key="8">
    <source>
        <dbReference type="WBParaSite" id="SPAL_0001386450.1"/>
    </source>
</evidence>
<sequence length="319" mass="37510">MTEMDDFKNSSCEEIIENNNNIVNCGSIVYGKVLEKLLYFICIPGVVVNLIIFYKRKTKSRSTTINLQFLSMMTFSDTMSLLCILFSAFFNKYLDLSNIISTIFCKTNLFIIQTATAFSIWCWLVLSAIRYMAIFKPYTHLKLYYEPLYASIVILFIICFFESKTVYNIEYLPILKVCIDTNEKTRKLLNVIEIVTSYLFPFIFIFIMDIKILCWKRESAKTFGIIHNRSGNKWKIIRCGLFITIIDLLMNLPSYTVRFYTSIISRDNLNDLHKGKIFNIIYIISQVLYFSQFFLNGLYLYKIVYRSQNQSKNCKKSFS</sequence>
<dbReference type="InterPro" id="IPR017452">
    <property type="entry name" value="GPCR_Rhodpsn_7TM"/>
</dbReference>
<feature type="transmembrane region" description="Helical" evidence="5">
    <location>
        <begin position="37"/>
        <end position="54"/>
    </location>
</feature>
<dbReference type="InterPro" id="IPR000276">
    <property type="entry name" value="GPCR_Rhodpsn"/>
</dbReference>
<name>A0A0N5C7F1_STREA</name>
<proteinExistence type="predicted"/>
<feature type="transmembrane region" description="Helical" evidence="5">
    <location>
        <begin position="143"/>
        <end position="163"/>
    </location>
</feature>
<feature type="transmembrane region" description="Helical" evidence="5">
    <location>
        <begin position="110"/>
        <end position="131"/>
    </location>
</feature>
<keyword evidence="4 5" id="KW-0472">Membrane</keyword>
<keyword evidence="7" id="KW-1185">Reference proteome</keyword>
<dbReference type="PANTHER" id="PTHR24224:SF37">
    <property type="entry name" value="G-PROTEIN COUPLED RECEPTORS FAMILY 1 PROFILE DOMAIN-CONTAINING PROTEIN"/>
    <property type="match status" value="1"/>
</dbReference>
<feature type="transmembrane region" description="Helical" evidence="5">
    <location>
        <begin position="195"/>
        <end position="215"/>
    </location>
</feature>
<accession>A0A0N5C7F1</accession>
<dbReference type="Pfam" id="PF00001">
    <property type="entry name" value="7tm_1"/>
    <property type="match status" value="1"/>
</dbReference>
<feature type="transmembrane region" description="Helical" evidence="5">
    <location>
        <begin position="236"/>
        <end position="257"/>
    </location>
</feature>
<comment type="subcellular location">
    <subcellularLocation>
        <location evidence="1">Membrane</location>
    </subcellularLocation>
</comment>
<feature type="domain" description="G-protein coupled receptors family 1 profile" evidence="6">
    <location>
        <begin position="45"/>
        <end position="300"/>
    </location>
</feature>
<dbReference type="PANTHER" id="PTHR24224">
    <property type="entry name" value="CARDIOACCELERATORY PEPTIDE RECEPTOR-RELATED"/>
    <property type="match status" value="1"/>
</dbReference>
<reference evidence="8" key="1">
    <citation type="submission" date="2017-02" db="UniProtKB">
        <authorList>
            <consortium name="WormBaseParasite"/>
        </authorList>
    </citation>
    <scope>IDENTIFICATION</scope>
</reference>
<feature type="transmembrane region" description="Helical" evidence="5">
    <location>
        <begin position="66"/>
        <end position="90"/>
    </location>
</feature>
<dbReference type="AlphaFoldDB" id="A0A0N5C7F1"/>
<dbReference type="GO" id="GO:0004930">
    <property type="term" value="F:G protein-coupled receptor activity"/>
    <property type="evidence" value="ECO:0007669"/>
    <property type="project" value="InterPro"/>
</dbReference>
<organism evidence="7 8">
    <name type="scientific">Strongyloides papillosus</name>
    <name type="common">Intestinal threadworm</name>
    <dbReference type="NCBI Taxonomy" id="174720"/>
    <lineage>
        <taxon>Eukaryota</taxon>
        <taxon>Metazoa</taxon>
        <taxon>Ecdysozoa</taxon>
        <taxon>Nematoda</taxon>
        <taxon>Chromadorea</taxon>
        <taxon>Rhabditida</taxon>
        <taxon>Tylenchina</taxon>
        <taxon>Panagrolaimomorpha</taxon>
        <taxon>Strongyloidoidea</taxon>
        <taxon>Strongyloididae</taxon>
        <taxon>Strongyloides</taxon>
    </lineage>
</organism>
<keyword evidence="3 5" id="KW-1133">Transmembrane helix</keyword>
<evidence type="ECO:0000256" key="1">
    <source>
        <dbReference type="ARBA" id="ARBA00004370"/>
    </source>
</evidence>
<evidence type="ECO:0000259" key="6">
    <source>
        <dbReference type="PROSITE" id="PS50262"/>
    </source>
</evidence>
<feature type="transmembrane region" description="Helical" evidence="5">
    <location>
        <begin position="277"/>
        <end position="301"/>
    </location>
</feature>
<keyword evidence="2 5" id="KW-0812">Transmembrane</keyword>
<dbReference type="Gene3D" id="1.20.1070.10">
    <property type="entry name" value="Rhodopsin 7-helix transmembrane proteins"/>
    <property type="match status" value="1"/>
</dbReference>
<evidence type="ECO:0000256" key="3">
    <source>
        <dbReference type="ARBA" id="ARBA00022989"/>
    </source>
</evidence>
<dbReference type="GO" id="GO:0016020">
    <property type="term" value="C:membrane"/>
    <property type="evidence" value="ECO:0007669"/>
    <property type="project" value="UniProtKB-SubCell"/>
</dbReference>
<evidence type="ECO:0000256" key="5">
    <source>
        <dbReference type="SAM" id="Phobius"/>
    </source>
</evidence>
<dbReference type="InterPro" id="IPR052665">
    <property type="entry name" value="Neuropeptide-GPCR"/>
</dbReference>
<dbReference type="PROSITE" id="PS50262">
    <property type="entry name" value="G_PROTEIN_RECEP_F1_2"/>
    <property type="match status" value="1"/>
</dbReference>